<feature type="transmembrane region" description="Helical" evidence="1">
    <location>
        <begin position="90"/>
        <end position="113"/>
    </location>
</feature>
<feature type="transmembrane region" description="Helical" evidence="1">
    <location>
        <begin position="63"/>
        <end position="83"/>
    </location>
</feature>
<name>A0ABS8CP16_9RHOB</name>
<gene>
    <name evidence="2" type="ORF">H0485_14090</name>
</gene>
<accession>A0ABS8CP16</accession>
<evidence type="ECO:0000256" key="1">
    <source>
        <dbReference type="SAM" id="Phobius"/>
    </source>
</evidence>
<evidence type="ECO:0000313" key="3">
    <source>
        <dbReference type="Proteomes" id="UP001198571"/>
    </source>
</evidence>
<keyword evidence="1" id="KW-0812">Transmembrane</keyword>
<protein>
    <submittedName>
        <fullName evidence="2">Uncharacterized protein</fullName>
    </submittedName>
</protein>
<dbReference type="RefSeq" id="WP_226936576.1">
    <property type="nucleotide sequence ID" value="NZ_JACDXX010000013.1"/>
</dbReference>
<reference evidence="2 3" key="1">
    <citation type="submission" date="2020-07" db="EMBL/GenBank/DDBJ databases">
        <title>Pseudogemmobacter sp. nov., isolated from poultry manure in Taiwan.</title>
        <authorList>
            <person name="Lin S.-Y."/>
            <person name="Tang Y.-S."/>
            <person name="Young C.-C."/>
        </authorList>
    </citation>
    <scope>NUCLEOTIDE SEQUENCE [LARGE SCALE GENOMIC DNA]</scope>
    <source>
        <strain evidence="2 3">CC-YST710</strain>
    </source>
</reference>
<keyword evidence="3" id="KW-1185">Reference proteome</keyword>
<dbReference type="EMBL" id="JACDXX010000013">
    <property type="protein sequence ID" value="MCB5411119.1"/>
    <property type="molecule type" value="Genomic_DNA"/>
</dbReference>
<evidence type="ECO:0000313" key="2">
    <source>
        <dbReference type="EMBL" id="MCB5411119.1"/>
    </source>
</evidence>
<keyword evidence="1" id="KW-0472">Membrane</keyword>
<feature type="transmembrane region" description="Helical" evidence="1">
    <location>
        <begin position="12"/>
        <end position="43"/>
    </location>
</feature>
<comment type="caution">
    <text evidence="2">The sequence shown here is derived from an EMBL/GenBank/DDBJ whole genome shotgun (WGS) entry which is preliminary data.</text>
</comment>
<organism evidence="2 3">
    <name type="scientific">Pseudogemmobacter faecipullorum</name>
    <dbReference type="NCBI Taxonomy" id="2755041"/>
    <lineage>
        <taxon>Bacteria</taxon>
        <taxon>Pseudomonadati</taxon>
        <taxon>Pseudomonadota</taxon>
        <taxon>Alphaproteobacteria</taxon>
        <taxon>Rhodobacterales</taxon>
        <taxon>Paracoccaceae</taxon>
        <taxon>Pseudogemmobacter</taxon>
    </lineage>
</organism>
<proteinExistence type="predicted"/>
<dbReference type="Proteomes" id="UP001198571">
    <property type="component" value="Unassembled WGS sequence"/>
</dbReference>
<keyword evidence="1" id="KW-1133">Transmembrane helix</keyword>
<sequence>MLQLRIIRLSAALLYAGALLAGIGGFGLTLLPLLLVTFMLWQILRHPGAWPELPADWLSREALVPGLMLLCSQLLLLVLLCTIGRGIGAVLGAAAGFSPFGALLISLLALPVLRYAPQLTRWPRLSRG</sequence>